<dbReference type="InterPro" id="IPR036864">
    <property type="entry name" value="Zn2-C6_fun-type_DNA-bd_sf"/>
</dbReference>
<name>A0A6A6Q5J3_9PEZI</name>
<dbReference type="PANTHER" id="PTHR47840">
    <property type="entry name" value="ZN(II)2CYS6 TRANSCRIPTION FACTOR (EUROFUNG)-RELATED"/>
    <property type="match status" value="1"/>
</dbReference>
<dbReference type="GeneID" id="54479621"/>
<dbReference type="CDD" id="cd00067">
    <property type="entry name" value="GAL4"/>
    <property type="match status" value="1"/>
</dbReference>
<proteinExistence type="predicted"/>
<dbReference type="SMART" id="SM00066">
    <property type="entry name" value="GAL4"/>
    <property type="match status" value="1"/>
</dbReference>
<keyword evidence="5" id="KW-1185">Reference proteome</keyword>
<evidence type="ECO:0000313" key="5">
    <source>
        <dbReference type="Proteomes" id="UP000799767"/>
    </source>
</evidence>
<feature type="region of interest" description="Disordered" evidence="2">
    <location>
        <begin position="604"/>
        <end position="627"/>
    </location>
</feature>
<dbReference type="EMBL" id="MU001631">
    <property type="protein sequence ID" value="KAF2487244.1"/>
    <property type="molecule type" value="Genomic_DNA"/>
</dbReference>
<protein>
    <recommendedName>
        <fullName evidence="3">Zn(2)-C6 fungal-type domain-containing protein</fullName>
    </recommendedName>
</protein>
<evidence type="ECO:0000313" key="4">
    <source>
        <dbReference type="EMBL" id="KAF2487244.1"/>
    </source>
</evidence>
<dbReference type="Proteomes" id="UP000799767">
    <property type="component" value="Unassembled WGS sequence"/>
</dbReference>
<keyword evidence="1" id="KW-0539">Nucleus</keyword>
<sequence length="669" mass="73650">MNGTPSTSAPKHFRKGTKSCIECRQRKLRCIPSSAEGQPCRNCADKGRHCVLQVHAGRGAEVGSSRDRIRRLEDSVGKLSRTVKSLQARLGGHDAADAAQQEDSDVKLDDEDDDAQRSDSSLSDALTLPWPAPLQQLFHSEAGDFASSHSHSPSHAGDKALAGAMLRASTRLRPLIPPKHDFLPLVPAIAFWLDAYRQAFGPLGLFRTAAELEHIYDVAIQPDADALSIAGLLLSIVIGLQNGPLIGLPRDSALVKDPTTFTTQVCDTVEEVIIDNDLIAGTFLGIEMSLFWIRPQLPRANSKKLWLVLRRCIALAELAGLPHAQDGAEAALWDTVCSMDRFVGTVFNLPLGTAGYGVPPPQNVMSSDGRVVMRAYMINLTRVASAIRDIDDAYMIRKSEQELREKVERTDADLQALRAMIPESMWTAREVPDMPDAMLQIFHNYLRIRTHLQLALRNSTDAECRRSFTICIHAGMELADRYEMLRSNRPPAFFIARIVDLEAMTAAFVLIYSAYRSSKGLRESGEQEDVGGEAARQAAYKIVRMMESVSRRAAEQHQLGTDVARKAAKAIRSLDTLLNQPESVESHTLSLWIPTLGRLNVSRQAEPLQSHPEQLPLNEGSGSAQADVPPLNEQALGVMDDMTWDLLLGDFGAAGDFSGQEQWFTFSND</sequence>
<dbReference type="PROSITE" id="PS50048">
    <property type="entry name" value="ZN2_CY6_FUNGAL_2"/>
    <property type="match status" value="1"/>
</dbReference>
<feature type="compositionally biased region" description="Acidic residues" evidence="2">
    <location>
        <begin position="100"/>
        <end position="114"/>
    </location>
</feature>
<dbReference type="RefSeq" id="XP_033593813.1">
    <property type="nucleotide sequence ID" value="XM_033738619.1"/>
</dbReference>
<accession>A0A6A6Q5J3</accession>
<dbReference type="PANTHER" id="PTHR47840:SF3">
    <property type="entry name" value="ZN(II)2CYS6 TRANSCRIPTION FACTOR (EUROFUNG)"/>
    <property type="match status" value="1"/>
</dbReference>
<dbReference type="Gene3D" id="4.10.240.10">
    <property type="entry name" value="Zn(2)-C6 fungal-type DNA-binding domain"/>
    <property type="match status" value="1"/>
</dbReference>
<dbReference type="InterPro" id="IPR001138">
    <property type="entry name" value="Zn2Cys6_DnaBD"/>
</dbReference>
<dbReference type="GO" id="GO:0000981">
    <property type="term" value="F:DNA-binding transcription factor activity, RNA polymerase II-specific"/>
    <property type="evidence" value="ECO:0007669"/>
    <property type="project" value="InterPro"/>
</dbReference>
<dbReference type="SUPFAM" id="SSF57701">
    <property type="entry name" value="Zn2/Cys6 DNA-binding domain"/>
    <property type="match status" value="1"/>
</dbReference>
<evidence type="ECO:0000256" key="2">
    <source>
        <dbReference type="SAM" id="MobiDB-lite"/>
    </source>
</evidence>
<dbReference type="OrthoDB" id="5392779at2759"/>
<organism evidence="4 5">
    <name type="scientific">Neohortaea acidophila</name>
    <dbReference type="NCBI Taxonomy" id="245834"/>
    <lineage>
        <taxon>Eukaryota</taxon>
        <taxon>Fungi</taxon>
        <taxon>Dikarya</taxon>
        <taxon>Ascomycota</taxon>
        <taxon>Pezizomycotina</taxon>
        <taxon>Dothideomycetes</taxon>
        <taxon>Dothideomycetidae</taxon>
        <taxon>Mycosphaerellales</taxon>
        <taxon>Teratosphaeriaceae</taxon>
        <taxon>Neohortaea</taxon>
    </lineage>
</organism>
<evidence type="ECO:0000259" key="3">
    <source>
        <dbReference type="PROSITE" id="PS50048"/>
    </source>
</evidence>
<dbReference type="GO" id="GO:0008270">
    <property type="term" value="F:zinc ion binding"/>
    <property type="evidence" value="ECO:0007669"/>
    <property type="project" value="InterPro"/>
</dbReference>
<dbReference type="Pfam" id="PF00172">
    <property type="entry name" value="Zn_clus"/>
    <property type="match status" value="1"/>
</dbReference>
<evidence type="ECO:0000256" key="1">
    <source>
        <dbReference type="ARBA" id="ARBA00023242"/>
    </source>
</evidence>
<dbReference type="AlphaFoldDB" id="A0A6A6Q5J3"/>
<feature type="domain" description="Zn(2)-C6 fungal-type" evidence="3">
    <location>
        <begin position="19"/>
        <end position="52"/>
    </location>
</feature>
<dbReference type="PROSITE" id="PS00463">
    <property type="entry name" value="ZN2_CY6_FUNGAL_1"/>
    <property type="match status" value="1"/>
</dbReference>
<feature type="region of interest" description="Disordered" evidence="2">
    <location>
        <begin position="88"/>
        <end position="126"/>
    </location>
</feature>
<gene>
    <name evidence="4" type="ORF">BDY17DRAFT_6955</name>
</gene>
<reference evidence="4" key="1">
    <citation type="journal article" date="2020" name="Stud. Mycol.">
        <title>101 Dothideomycetes genomes: a test case for predicting lifestyles and emergence of pathogens.</title>
        <authorList>
            <person name="Haridas S."/>
            <person name="Albert R."/>
            <person name="Binder M."/>
            <person name="Bloem J."/>
            <person name="Labutti K."/>
            <person name="Salamov A."/>
            <person name="Andreopoulos B."/>
            <person name="Baker S."/>
            <person name="Barry K."/>
            <person name="Bills G."/>
            <person name="Bluhm B."/>
            <person name="Cannon C."/>
            <person name="Castanera R."/>
            <person name="Culley D."/>
            <person name="Daum C."/>
            <person name="Ezra D."/>
            <person name="Gonzalez J."/>
            <person name="Henrissat B."/>
            <person name="Kuo A."/>
            <person name="Liang C."/>
            <person name="Lipzen A."/>
            <person name="Lutzoni F."/>
            <person name="Magnuson J."/>
            <person name="Mondo S."/>
            <person name="Nolan M."/>
            <person name="Ohm R."/>
            <person name="Pangilinan J."/>
            <person name="Park H.-J."/>
            <person name="Ramirez L."/>
            <person name="Alfaro M."/>
            <person name="Sun H."/>
            <person name="Tritt A."/>
            <person name="Yoshinaga Y."/>
            <person name="Zwiers L.-H."/>
            <person name="Turgeon B."/>
            <person name="Goodwin S."/>
            <person name="Spatafora J."/>
            <person name="Crous P."/>
            <person name="Grigoriev I."/>
        </authorList>
    </citation>
    <scope>NUCLEOTIDE SEQUENCE</scope>
    <source>
        <strain evidence="4">CBS 113389</strain>
    </source>
</reference>